<evidence type="ECO:0000256" key="1">
    <source>
        <dbReference type="SAM" id="SignalP"/>
    </source>
</evidence>
<feature type="chain" id="PRO_5007565806" description="DUF6748 domain-containing protein" evidence="1">
    <location>
        <begin position="25"/>
        <end position="258"/>
    </location>
</feature>
<proteinExistence type="predicted"/>
<organism evidence="3 4">
    <name type="scientific">Sorangium cellulosum</name>
    <name type="common">Polyangium cellulosum</name>
    <dbReference type="NCBI Taxonomy" id="56"/>
    <lineage>
        <taxon>Bacteria</taxon>
        <taxon>Pseudomonadati</taxon>
        <taxon>Myxococcota</taxon>
        <taxon>Polyangia</taxon>
        <taxon>Polyangiales</taxon>
        <taxon>Polyangiaceae</taxon>
        <taxon>Sorangium</taxon>
    </lineage>
</organism>
<evidence type="ECO:0000259" key="2">
    <source>
        <dbReference type="Pfam" id="PF20533"/>
    </source>
</evidence>
<evidence type="ECO:0000313" key="4">
    <source>
        <dbReference type="Proteomes" id="UP000075420"/>
    </source>
</evidence>
<sequence>MFKPTHSRVSLLAALGALALPAIACDVPVEDPLAEGEALAELAAKAELAPTTAARAPVADYFIATRQDTRRCIAPLCGGHFVARVNTSVARCADGTWQEECHMFELDLSKLGLDRSTEAKAREAFGAGDALVRGELAQVRLDELPAYPADVLVASEIWIGATGNTPEGHFSRVESTGIVCVTYPCPSFSERSLNTNLSGTLDGIDLAASGGATPEQLEHGMRELSAGGLLVAGRHAVITGPAGSMNHLDATEFYMRLR</sequence>
<keyword evidence="1" id="KW-0732">Signal</keyword>
<feature type="domain" description="DUF6748" evidence="2">
    <location>
        <begin position="61"/>
        <end position="257"/>
    </location>
</feature>
<dbReference type="Pfam" id="PF20533">
    <property type="entry name" value="DUF6748"/>
    <property type="match status" value="1"/>
</dbReference>
<comment type="caution">
    <text evidence="3">The sequence shown here is derived from an EMBL/GenBank/DDBJ whole genome shotgun (WGS) entry which is preliminary data.</text>
</comment>
<dbReference type="InterPro" id="IPR046636">
    <property type="entry name" value="DUF6748"/>
</dbReference>
<accession>A0A150PPU8</accession>
<dbReference type="EMBL" id="JELY01000888">
    <property type="protein sequence ID" value="KYF57673.1"/>
    <property type="molecule type" value="Genomic_DNA"/>
</dbReference>
<protein>
    <recommendedName>
        <fullName evidence="2">DUF6748 domain-containing protein</fullName>
    </recommendedName>
</protein>
<reference evidence="3 4" key="1">
    <citation type="submission" date="2014-02" db="EMBL/GenBank/DDBJ databases">
        <title>The small core and large imbalanced accessory genome model reveals a collaborative survival strategy of Sorangium cellulosum strains in nature.</title>
        <authorList>
            <person name="Han K."/>
            <person name="Peng R."/>
            <person name="Blom J."/>
            <person name="Li Y.-Z."/>
        </authorList>
    </citation>
    <scope>NUCLEOTIDE SEQUENCE [LARGE SCALE GENOMIC DNA]</scope>
    <source>
        <strain evidence="3 4">So0157-25</strain>
    </source>
</reference>
<feature type="signal peptide" evidence="1">
    <location>
        <begin position="1"/>
        <end position="24"/>
    </location>
</feature>
<dbReference type="Proteomes" id="UP000075420">
    <property type="component" value="Unassembled WGS sequence"/>
</dbReference>
<dbReference type="AlphaFoldDB" id="A0A150PPU8"/>
<evidence type="ECO:0000313" key="3">
    <source>
        <dbReference type="EMBL" id="KYF57673.1"/>
    </source>
</evidence>
<name>A0A150PPU8_SORCE</name>
<gene>
    <name evidence="3" type="ORF">BE08_36025</name>
</gene>